<gene>
    <name evidence="1" type="ORF">G7K_4135-t1</name>
</gene>
<comment type="caution">
    <text evidence="1">The sequence shown here is derived from an EMBL/GenBank/DDBJ whole genome shotgun (WGS) entry which is preliminary data.</text>
</comment>
<dbReference type="Proteomes" id="UP000033140">
    <property type="component" value="Unassembled WGS sequence"/>
</dbReference>
<reference evidence="1 2" key="2">
    <citation type="journal article" date="2014" name="J. Gen. Appl. Microbiol.">
        <title>The early diverging ascomycetous budding yeast Saitoella complicata has three histone deacetylases belonging to the Clr6, Hos2, and Rpd3 lineages.</title>
        <authorList>
            <person name="Nishida H."/>
            <person name="Matsumoto T."/>
            <person name="Kondo S."/>
            <person name="Hamamoto M."/>
            <person name="Yoshikawa H."/>
        </authorList>
    </citation>
    <scope>NUCLEOTIDE SEQUENCE [LARGE SCALE GENOMIC DNA]</scope>
    <source>
        <strain evidence="1 2">NRRL Y-17804</strain>
    </source>
</reference>
<organism evidence="1 2">
    <name type="scientific">Saitoella complicata (strain BCRC 22490 / CBS 7301 / JCM 7358 / NBRC 10748 / NRRL Y-17804)</name>
    <dbReference type="NCBI Taxonomy" id="698492"/>
    <lineage>
        <taxon>Eukaryota</taxon>
        <taxon>Fungi</taxon>
        <taxon>Dikarya</taxon>
        <taxon>Ascomycota</taxon>
        <taxon>Taphrinomycotina</taxon>
        <taxon>Taphrinomycotina incertae sedis</taxon>
        <taxon>Saitoella</taxon>
    </lineage>
</organism>
<accession>A0A0E9NKR5</accession>
<reference evidence="1 2" key="3">
    <citation type="journal article" date="2015" name="Genome Announc.">
        <title>Draft Genome Sequence of the Archiascomycetous Yeast Saitoella complicata.</title>
        <authorList>
            <person name="Yamauchi K."/>
            <person name="Kondo S."/>
            <person name="Hamamoto M."/>
            <person name="Takahashi Y."/>
            <person name="Ogura Y."/>
            <person name="Hayashi T."/>
            <person name="Nishida H."/>
        </authorList>
    </citation>
    <scope>NUCLEOTIDE SEQUENCE [LARGE SCALE GENOMIC DNA]</scope>
    <source>
        <strain evidence="1 2">NRRL Y-17804</strain>
    </source>
</reference>
<reference evidence="1 2" key="1">
    <citation type="journal article" date="2011" name="J. Gen. Appl. Microbiol.">
        <title>Draft genome sequencing of the enigmatic yeast Saitoella complicata.</title>
        <authorList>
            <person name="Nishida H."/>
            <person name="Hamamoto M."/>
            <person name="Sugiyama J."/>
        </authorList>
    </citation>
    <scope>NUCLEOTIDE SEQUENCE [LARGE SCALE GENOMIC DNA]</scope>
    <source>
        <strain evidence="1 2">NRRL Y-17804</strain>
    </source>
</reference>
<dbReference type="AlphaFoldDB" id="A0A0E9NKR5"/>
<keyword evidence="2" id="KW-1185">Reference proteome</keyword>
<evidence type="ECO:0000313" key="2">
    <source>
        <dbReference type="Proteomes" id="UP000033140"/>
    </source>
</evidence>
<evidence type="ECO:0000313" key="1">
    <source>
        <dbReference type="EMBL" id="GAO50000.1"/>
    </source>
</evidence>
<name>A0A0E9NKR5_SAICN</name>
<dbReference type="EMBL" id="BACD03000028">
    <property type="protein sequence ID" value="GAO50000.1"/>
    <property type="molecule type" value="Genomic_DNA"/>
</dbReference>
<sequence>MENVLLRLLWRFRRQPRGPLFAHVWSWTPEIAIGQEDGNSGTLTLYKEQEICLCRLISASLGTDVDVDVTLALFQAGGDRWRSANIPVHTHHQKDVLDSSSSHSFFFFFPFPFFPFPFFFYQTDPNASDPFTTYIRLSRFSTWNHQPSRSTKVARDETALKANTVRDANIQAKSINFVGPNGEFKAKDPSPTSSAITIPPSTHYSISHPWQMFRRANSSPMPNSKPRTLN</sequence>
<protein>
    <submittedName>
        <fullName evidence="1">Uncharacterized protein</fullName>
    </submittedName>
</protein>
<proteinExistence type="predicted"/>